<gene>
    <name evidence="2" type="ORF">BST99_00925</name>
</gene>
<evidence type="ECO:0000259" key="1">
    <source>
        <dbReference type="Pfam" id="PF13601"/>
    </source>
</evidence>
<dbReference type="InterPro" id="IPR036388">
    <property type="entry name" value="WH-like_DNA-bd_sf"/>
</dbReference>
<dbReference type="AlphaFoldDB" id="A0A2S7T4U4"/>
<dbReference type="OrthoDB" id="9800369at2"/>
<evidence type="ECO:0000313" key="3">
    <source>
        <dbReference type="Proteomes" id="UP000239366"/>
    </source>
</evidence>
<feature type="domain" description="Winged helix DNA-binding" evidence="1">
    <location>
        <begin position="15"/>
        <end position="94"/>
    </location>
</feature>
<dbReference type="RefSeq" id="WP_105000136.1">
    <property type="nucleotide sequence ID" value="NZ_MQVX01000001.1"/>
</dbReference>
<dbReference type="Gene3D" id="1.10.10.10">
    <property type="entry name" value="Winged helix-like DNA-binding domain superfamily/Winged helix DNA-binding domain"/>
    <property type="match status" value="1"/>
</dbReference>
<dbReference type="Proteomes" id="UP000239366">
    <property type="component" value="Unassembled WGS sequence"/>
</dbReference>
<accession>A0A2S7T4U4</accession>
<evidence type="ECO:0000313" key="2">
    <source>
        <dbReference type="EMBL" id="PQJ14505.1"/>
    </source>
</evidence>
<sequence>MGLIDNINKLFDHRIRLGIMSILMVNEEVDFTRLKELLGLTDGNLASHLKTLEKAEYLSIEKRFVGRKPNTRYKATKAGRTAFQKHLEALEYLIKQAENPNDNPNSK</sequence>
<dbReference type="EMBL" id="MQVX01000001">
    <property type="protein sequence ID" value="PQJ14505.1"/>
    <property type="molecule type" value="Genomic_DNA"/>
</dbReference>
<dbReference type="PANTHER" id="PTHR37318:SF1">
    <property type="entry name" value="BSL7504 PROTEIN"/>
    <property type="match status" value="1"/>
</dbReference>
<dbReference type="Pfam" id="PF13601">
    <property type="entry name" value="HTH_34"/>
    <property type="match status" value="1"/>
</dbReference>
<organism evidence="2 3">
    <name type="scientific">Aureicoccus marinus</name>
    <dbReference type="NCBI Taxonomy" id="754435"/>
    <lineage>
        <taxon>Bacteria</taxon>
        <taxon>Pseudomonadati</taxon>
        <taxon>Bacteroidota</taxon>
        <taxon>Flavobacteriia</taxon>
        <taxon>Flavobacteriales</taxon>
        <taxon>Flavobacteriaceae</taxon>
        <taxon>Aureicoccus</taxon>
    </lineage>
</organism>
<name>A0A2S7T4U4_9FLAO</name>
<dbReference type="SUPFAM" id="SSF46785">
    <property type="entry name" value="Winged helix' DNA-binding domain"/>
    <property type="match status" value="1"/>
</dbReference>
<dbReference type="InterPro" id="IPR027395">
    <property type="entry name" value="WH_DNA-bd_dom"/>
</dbReference>
<keyword evidence="3" id="KW-1185">Reference proteome</keyword>
<proteinExistence type="predicted"/>
<protein>
    <submittedName>
        <fullName evidence="2">Transcriptional regulator</fullName>
    </submittedName>
</protein>
<reference evidence="3" key="1">
    <citation type="submission" date="2016-11" db="EMBL/GenBank/DDBJ databases">
        <title>Trade-off between light-utilization and light-protection in marine flavobacteria.</title>
        <authorList>
            <person name="Kumagai Y."/>
            <person name="Yoshizawa S."/>
            <person name="Kogure K."/>
        </authorList>
    </citation>
    <scope>NUCLEOTIDE SEQUENCE [LARGE SCALE GENOMIC DNA]</scope>
    <source>
        <strain evidence="3">SG-18</strain>
    </source>
</reference>
<comment type="caution">
    <text evidence="2">The sequence shown here is derived from an EMBL/GenBank/DDBJ whole genome shotgun (WGS) entry which is preliminary data.</text>
</comment>
<dbReference type="PANTHER" id="PTHR37318">
    <property type="entry name" value="BSL7504 PROTEIN"/>
    <property type="match status" value="1"/>
</dbReference>
<dbReference type="InterPro" id="IPR036390">
    <property type="entry name" value="WH_DNA-bd_sf"/>
</dbReference>